<feature type="compositionally biased region" description="Basic and acidic residues" evidence="1">
    <location>
        <begin position="108"/>
        <end position="121"/>
    </location>
</feature>
<reference evidence="3" key="2">
    <citation type="submission" date="2020-09" db="EMBL/GenBank/DDBJ databases">
        <authorList>
            <consortium name="NCBI Pathogen Detection Project"/>
        </authorList>
    </citation>
    <scope>NUCLEOTIDE SEQUENCE</scope>
    <source>
        <strain evidence="4">91871</strain>
        <strain evidence="3">O50</strain>
    </source>
</reference>
<feature type="region of interest" description="Disordered" evidence="1">
    <location>
        <begin position="93"/>
        <end position="144"/>
    </location>
</feature>
<protein>
    <submittedName>
        <fullName evidence="3">Copper-binding protein</fullName>
    </submittedName>
</protein>
<evidence type="ECO:0000313" key="4">
    <source>
        <dbReference type="EMBL" id="HBH7044113.1"/>
    </source>
</evidence>
<dbReference type="Proteomes" id="UP000885148">
    <property type="component" value="Unassembled WGS sequence"/>
</dbReference>
<accession>A0A0D7LBP1</accession>
<organism evidence="3">
    <name type="scientific">Citrobacter freundii</name>
    <dbReference type="NCBI Taxonomy" id="546"/>
    <lineage>
        <taxon>Bacteria</taxon>
        <taxon>Pseudomonadati</taxon>
        <taxon>Pseudomonadota</taxon>
        <taxon>Gammaproteobacteria</taxon>
        <taxon>Enterobacterales</taxon>
        <taxon>Enterobacteriaceae</taxon>
        <taxon>Citrobacter</taxon>
        <taxon>Citrobacter freundii complex</taxon>
    </lineage>
</organism>
<gene>
    <name evidence="3" type="ORF">I9Y29_005318</name>
    <name evidence="4" type="ORF">KV121_004233</name>
</gene>
<name>A0A0D7LBP1_CITFR</name>
<evidence type="ECO:0000313" key="3">
    <source>
        <dbReference type="EMBL" id="HAT3900812.1"/>
    </source>
</evidence>
<dbReference type="EMBL" id="DACSXJ010000075">
    <property type="protein sequence ID" value="HAT3900812.1"/>
    <property type="molecule type" value="Genomic_DNA"/>
</dbReference>
<feature type="signal peptide" evidence="2">
    <location>
        <begin position="1"/>
        <end position="20"/>
    </location>
</feature>
<dbReference type="AlphaFoldDB" id="A0A0D7LBP1"/>
<feature type="compositionally biased region" description="Polar residues" evidence="1">
    <location>
        <begin position="94"/>
        <end position="107"/>
    </location>
</feature>
<feature type="compositionally biased region" description="Polar residues" evidence="1">
    <location>
        <begin position="122"/>
        <end position="132"/>
    </location>
</feature>
<comment type="caution">
    <text evidence="3">The sequence shown here is derived from an EMBL/GenBank/DDBJ whole genome shotgun (WGS) entry which is preliminary data.</text>
</comment>
<dbReference type="EMBL" id="DAESCB010000019">
    <property type="protein sequence ID" value="HBH7044113.1"/>
    <property type="molecule type" value="Genomic_DNA"/>
</dbReference>
<evidence type="ECO:0000256" key="2">
    <source>
        <dbReference type="SAM" id="SignalP"/>
    </source>
</evidence>
<keyword evidence="2" id="KW-0732">Signal</keyword>
<evidence type="ECO:0000256" key="1">
    <source>
        <dbReference type="SAM" id="MobiDB-lite"/>
    </source>
</evidence>
<dbReference type="Proteomes" id="UP000855471">
    <property type="component" value="Unassembled WGS sequence"/>
</dbReference>
<feature type="chain" id="PRO_5044365396" evidence="2">
    <location>
        <begin position="21"/>
        <end position="144"/>
    </location>
</feature>
<dbReference type="OrthoDB" id="6581171at2"/>
<dbReference type="RefSeq" id="WP_000753365.1">
    <property type="nucleotide sequence ID" value="NZ_CAKNDM010000022.1"/>
</dbReference>
<reference evidence="3" key="1">
    <citation type="journal article" date="2018" name="Genome Biol.">
        <title>SKESA: strategic k-mer extension for scrupulous assemblies.</title>
        <authorList>
            <person name="Souvorov A."/>
            <person name="Agarwala R."/>
            <person name="Lipman D.J."/>
        </authorList>
    </citation>
    <scope>NUCLEOTIDE SEQUENCE</scope>
    <source>
        <strain evidence="4">91871</strain>
        <strain evidence="3">O50</strain>
    </source>
</reference>
<dbReference type="GeneID" id="69484147"/>
<sequence>MKKTLVSFLAIMAVTSSAWAAETMNMHDQVNNAQAPAHQMQSSASRSAVQGEGMKMMDMSNHEQAAMSHDMMQNGTSAAHQDMADMHKKMMNAKTETTGESAKSFSKMNEHEKAAVVHEKANNGQSSVIHQQQADKHRSQSAQN</sequence>
<proteinExistence type="predicted"/>